<evidence type="ECO:0000256" key="2">
    <source>
        <dbReference type="SAM" id="SignalP"/>
    </source>
</evidence>
<dbReference type="Pfam" id="PF01965">
    <property type="entry name" value="DJ-1_PfpI"/>
    <property type="match status" value="1"/>
</dbReference>
<dbReference type="NCBIfam" id="TIGR01382">
    <property type="entry name" value="PfpI"/>
    <property type="match status" value="1"/>
</dbReference>
<evidence type="ECO:0000313" key="5">
    <source>
        <dbReference type="Proteomes" id="UP000673975"/>
    </source>
</evidence>
<comment type="caution">
    <text evidence="4">The sequence shown here is derived from an EMBL/GenBank/DDBJ whole genome shotgun (WGS) entry which is preliminary data.</text>
</comment>
<dbReference type="CDD" id="cd03134">
    <property type="entry name" value="GATase1_PfpI_like"/>
    <property type="match status" value="1"/>
</dbReference>
<feature type="domain" description="DJ-1/PfpI" evidence="3">
    <location>
        <begin position="41"/>
        <end position="204"/>
    </location>
</feature>
<keyword evidence="2" id="KW-0732">Signal</keyword>
<evidence type="ECO:0000256" key="1">
    <source>
        <dbReference type="ARBA" id="ARBA00008542"/>
    </source>
</evidence>
<dbReference type="Proteomes" id="UP000673975">
    <property type="component" value="Unassembled WGS sequence"/>
</dbReference>
<feature type="signal peptide" evidence="2">
    <location>
        <begin position="1"/>
        <end position="21"/>
    </location>
</feature>
<dbReference type="AlphaFoldDB" id="A0A8J7RMW2"/>
<dbReference type="Gene3D" id="3.40.50.880">
    <property type="match status" value="1"/>
</dbReference>
<keyword evidence="4" id="KW-0315">Glutamine amidotransferase</keyword>
<evidence type="ECO:0000259" key="3">
    <source>
        <dbReference type="Pfam" id="PF01965"/>
    </source>
</evidence>
<dbReference type="InterPro" id="IPR002818">
    <property type="entry name" value="DJ-1/PfpI"/>
</dbReference>
<reference evidence="4" key="1">
    <citation type="submission" date="2021-02" db="EMBL/GenBank/DDBJ databases">
        <title>Natronogracilivirga saccharolytica gen. nov. sp. nov. a new anaerobic, haloalkiliphilic carbohydrate-fermenting bacterium from soda lake and proposing of Cyclonatronumiaceae fam. nov. in the phylum Balneolaeota.</title>
        <authorList>
            <person name="Zhilina T.N."/>
            <person name="Sorokin D.Y."/>
            <person name="Zavarzina D.G."/>
            <person name="Toshchakov S.V."/>
            <person name="Kublanov I.V."/>
        </authorList>
    </citation>
    <scope>NUCLEOTIDE SEQUENCE</scope>
    <source>
        <strain evidence="4">Z-1702</strain>
    </source>
</reference>
<keyword evidence="5" id="KW-1185">Reference proteome</keyword>
<organism evidence="4 5">
    <name type="scientific">Natronogracilivirga saccharolytica</name>
    <dbReference type="NCBI Taxonomy" id="2812953"/>
    <lineage>
        <taxon>Bacteria</taxon>
        <taxon>Pseudomonadati</taxon>
        <taxon>Balneolota</taxon>
        <taxon>Balneolia</taxon>
        <taxon>Balneolales</taxon>
        <taxon>Cyclonatronaceae</taxon>
        <taxon>Natronogracilivirga</taxon>
    </lineage>
</organism>
<protein>
    <submittedName>
        <fullName evidence="4">Type 1 glutamine amidotransferase</fullName>
    </submittedName>
</protein>
<dbReference type="PANTHER" id="PTHR42733">
    <property type="entry name" value="DJ-1 PROTEIN"/>
    <property type="match status" value="1"/>
</dbReference>
<dbReference type="PANTHER" id="PTHR42733:SF2">
    <property type="entry name" value="DJ-1_THIJ_PFPI FAMILY PROTEIN"/>
    <property type="match status" value="1"/>
</dbReference>
<dbReference type="RefSeq" id="WP_210513365.1">
    <property type="nucleotide sequence ID" value="NZ_JAFIDN010000017.1"/>
</dbReference>
<sequence length="208" mass="22238">MKALNKWFFPAFLTLALLLTAGCGEQQVEDMAGEPGELEGKRVAFLITEGFHDGETLFPMGYLINHGAQVTMIGIERGSYTAYNSDVTARVERTIHEVTPEDFDALVIPGGHSPGNLRENEDVIAFVEAFVGTDKPTAAICHGPQVLVTAGVVSGRNLTGVGGISDEITEAGGNFEDTEVLVDGNIITSRVPDDLPAFSRQIAESLMN</sequence>
<gene>
    <name evidence="4" type="ORF">NATSA_14605</name>
</gene>
<dbReference type="SUPFAM" id="SSF52317">
    <property type="entry name" value="Class I glutamine amidotransferase-like"/>
    <property type="match status" value="1"/>
</dbReference>
<dbReference type="PROSITE" id="PS51276">
    <property type="entry name" value="PEPTIDASE_C56_PFPI"/>
    <property type="match status" value="1"/>
</dbReference>
<dbReference type="InterPro" id="IPR006286">
    <property type="entry name" value="C56_PfpI-like"/>
</dbReference>
<dbReference type="PROSITE" id="PS51257">
    <property type="entry name" value="PROKAR_LIPOPROTEIN"/>
    <property type="match status" value="1"/>
</dbReference>
<name>A0A8J7RMW2_9BACT</name>
<feature type="chain" id="PRO_5035279292" evidence="2">
    <location>
        <begin position="22"/>
        <end position="208"/>
    </location>
</feature>
<accession>A0A8J7RMW2</accession>
<dbReference type="EMBL" id="JAFIDN010000017">
    <property type="protein sequence ID" value="MBP3193905.1"/>
    <property type="molecule type" value="Genomic_DNA"/>
</dbReference>
<proteinExistence type="inferred from homology"/>
<dbReference type="InterPro" id="IPR029062">
    <property type="entry name" value="Class_I_gatase-like"/>
</dbReference>
<comment type="similarity">
    <text evidence="1">Belongs to the peptidase C56 family.</text>
</comment>
<evidence type="ECO:0000313" key="4">
    <source>
        <dbReference type="EMBL" id="MBP3193905.1"/>
    </source>
</evidence>